<dbReference type="PANTHER" id="PTHR36427">
    <property type="entry name" value="54S RIBOSOMAL PROTEIN L1, MITOCHONDRIAL"/>
    <property type="match status" value="1"/>
</dbReference>
<reference evidence="5 6" key="1">
    <citation type="journal article" date="2017" name="Nat. Commun.">
        <title>'ARMAN' archaea depend on association with euryarchaeal host in culture and in situ.</title>
        <authorList>
            <person name="Golyshina O."/>
            <person name="Toshchakov S."/>
            <person name="Makarova K."/>
            <person name="Gavrilov S."/>
            <person name="Korzhenkov A."/>
            <person name="La Cono V."/>
            <person name="Arcadi E."/>
            <person name="Nechitaylo T."/>
            <person name="Ferrer M."/>
            <person name="Kublanov I."/>
            <person name="Wolf Y."/>
            <person name="Yakimov M."/>
            <person name="Golyshin P."/>
            <person name="Slesarev A."/>
            <person name="Kozyavkin S."/>
        </authorList>
    </citation>
    <scope>NUCLEOTIDE SEQUENCE [LARGE SCALE GENOMIC DNA]</scope>
    <source>
        <strain evidence="5 6">Mia14</strain>
    </source>
</reference>
<dbReference type="GeneID" id="33314304"/>
<evidence type="ECO:0000256" key="2">
    <source>
        <dbReference type="ARBA" id="ARBA00022980"/>
    </source>
</evidence>
<evidence type="ECO:0000256" key="1">
    <source>
        <dbReference type="ARBA" id="ARBA00010531"/>
    </source>
</evidence>
<organism evidence="5 6">
    <name type="scientific">Candidatus Mancarchaeum acidiphilum</name>
    <dbReference type="NCBI Taxonomy" id="1920749"/>
    <lineage>
        <taxon>Archaea</taxon>
        <taxon>Candidatus Micrarchaeota</taxon>
        <taxon>Candidatus Mancarchaeum</taxon>
    </lineage>
</organism>
<evidence type="ECO:0000256" key="4">
    <source>
        <dbReference type="RuleBase" id="RU000659"/>
    </source>
</evidence>
<dbReference type="GO" id="GO:0003723">
    <property type="term" value="F:RNA binding"/>
    <property type="evidence" value="ECO:0007669"/>
    <property type="project" value="InterPro"/>
</dbReference>
<dbReference type="KEGG" id="marh:Mia14_0752"/>
<comment type="similarity">
    <text evidence="1 4">Belongs to the universal ribosomal protein uL1 family.</text>
</comment>
<dbReference type="AlphaFoldDB" id="A0A218NNJ2"/>
<dbReference type="PIRSF" id="PIRSF002155">
    <property type="entry name" value="Ribosomal_L1"/>
    <property type="match status" value="1"/>
</dbReference>
<accession>A0A218NNJ2</accession>
<dbReference type="InterPro" id="IPR002143">
    <property type="entry name" value="Ribosomal_uL1"/>
</dbReference>
<dbReference type="InterPro" id="IPR023674">
    <property type="entry name" value="Ribosomal_uL1-like"/>
</dbReference>
<dbReference type="InterPro" id="IPR016095">
    <property type="entry name" value="Ribosomal_uL1_3-a/b-sand"/>
</dbReference>
<evidence type="ECO:0000256" key="3">
    <source>
        <dbReference type="ARBA" id="ARBA00023274"/>
    </source>
</evidence>
<keyword evidence="2 4" id="KW-0689">Ribosomal protein</keyword>
<keyword evidence="6" id="KW-1185">Reference proteome</keyword>
<evidence type="ECO:0000313" key="5">
    <source>
        <dbReference type="EMBL" id="ASI14050.1"/>
    </source>
</evidence>
<dbReference type="Pfam" id="PF00687">
    <property type="entry name" value="Ribosomal_L1"/>
    <property type="match status" value="1"/>
</dbReference>
<dbReference type="Gene3D" id="3.30.190.20">
    <property type="match status" value="1"/>
</dbReference>
<dbReference type="Gene3D" id="3.40.50.790">
    <property type="match status" value="1"/>
</dbReference>
<name>A0A218NNJ2_9ARCH</name>
<dbReference type="InterPro" id="IPR023673">
    <property type="entry name" value="Ribosomal_uL1_CS"/>
</dbReference>
<keyword evidence="3 4" id="KW-0687">Ribonucleoprotein</keyword>
<evidence type="ECO:0000313" key="6">
    <source>
        <dbReference type="Proteomes" id="UP000197679"/>
    </source>
</evidence>
<dbReference type="GO" id="GO:0003735">
    <property type="term" value="F:structural constituent of ribosome"/>
    <property type="evidence" value="ECO:0007669"/>
    <property type="project" value="InterPro"/>
</dbReference>
<dbReference type="CDD" id="cd00403">
    <property type="entry name" value="Ribosomal_L1"/>
    <property type="match status" value="1"/>
</dbReference>
<dbReference type="GO" id="GO:0015934">
    <property type="term" value="C:large ribosomal subunit"/>
    <property type="evidence" value="ECO:0007669"/>
    <property type="project" value="InterPro"/>
</dbReference>
<dbReference type="RefSeq" id="WP_088820312.1">
    <property type="nucleotide sequence ID" value="NZ_CP019964.1"/>
</dbReference>
<dbReference type="OrthoDB" id="10382at2157"/>
<dbReference type="EMBL" id="CP019964">
    <property type="protein sequence ID" value="ASI14050.1"/>
    <property type="molecule type" value="Genomic_DNA"/>
</dbReference>
<sequence>MEKDMKDKIATLLEENKGKRKFTQSVEAAVNFRNVDFTKNVNRLNIEIKLRNGTGKVNKVAVFADDPSIADKAKELGATIISKSELTSVAGDKSRMNELLSYNLLAQPNLMPDIAKALGQFLGPKNKMPRPLIGLDVAEVIKGSGNSIFIRSKGKYLPTINCLIGNEKMSADQIAENVDSVVDALAKKVGKQNIKSIYVKLTMSKPVRLL</sequence>
<dbReference type="InterPro" id="IPR028364">
    <property type="entry name" value="Ribosomal_uL1/biogenesis"/>
</dbReference>
<dbReference type="Proteomes" id="UP000197679">
    <property type="component" value="Chromosome"/>
</dbReference>
<dbReference type="PROSITE" id="PS01199">
    <property type="entry name" value="RIBOSOMAL_L1"/>
    <property type="match status" value="1"/>
</dbReference>
<dbReference type="GO" id="GO:0006412">
    <property type="term" value="P:translation"/>
    <property type="evidence" value="ECO:0007669"/>
    <property type="project" value="InterPro"/>
</dbReference>
<protein>
    <recommendedName>
        <fullName evidence="4">Ribosomal protein</fullName>
    </recommendedName>
</protein>
<dbReference type="SUPFAM" id="SSF56808">
    <property type="entry name" value="Ribosomal protein L1"/>
    <property type="match status" value="1"/>
</dbReference>
<proteinExistence type="inferred from homology"/>
<gene>
    <name evidence="5" type="ORF">Mia14_0752</name>
</gene>
<dbReference type="PANTHER" id="PTHR36427:SF3">
    <property type="entry name" value="LARGE RIBOSOMAL SUBUNIT PROTEIN UL1M"/>
    <property type="match status" value="1"/>
</dbReference>